<evidence type="ECO:0000313" key="2">
    <source>
        <dbReference type="Proteomes" id="UP000507470"/>
    </source>
</evidence>
<dbReference type="EMBL" id="CACVKT020000587">
    <property type="protein sequence ID" value="CAC5361313.1"/>
    <property type="molecule type" value="Genomic_DNA"/>
</dbReference>
<protein>
    <submittedName>
        <fullName evidence="1">Uncharacterized protein</fullName>
    </submittedName>
</protein>
<proteinExistence type="predicted"/>
<reference evidence="1 2" key="1">
    <citation type="submission" date="2020-06" db="EMBL/GenBank/DDBJ databases">
        <authorList>
            <person name="Li R."/>
            <person name="Bekaert M."/>
        </authorList>
    </citation>
    <scope>NUCLEOTIDE SEQUENCE [LARGE SCALE GENOMIC DNA]</scope>
    <source>
        <strain evidence="2">wild</strain>
    </source>
</reference>
<gene>
    <name evidence="1" type="ORF">MCOR_3496</name>
</gene>
<keyword evidence="2" id="KW-1185">Reference proteome</keyword>
<evidence type="ECO:0000313" key="1">
    <source>
        <dbReference type="EMBL" id="CAC5361313.1"/>
    </source>
</evidence>
<dbReference type="AlphaFoldDB" id="A0A6J8A3K0"/>
<accession>A0A6J8A3K0</accession>
<name>A0A6J8A3K0_MYTCO</name>
<dbReference type="Proteomes" id="UP000507470">
    <property type="component" value="Unassembled WGS sequence"/>
</dbReference>
<organism evidence="1 2">
    <name type="scientific">Mytilus coruscus</name>
    <name type="common">Sea mussel</name>
    <dbReference type="NCBI Taxonomy" id="42192"/>
    <lineage>
        <taxon>Eukaryota</taxon>
        <taxon>Metazoa</taxon>
        <taxon>Spiralia</taxon>
        <taxon>Lophotrochozoa</taxon>
        <taxon>Mollusca</taxon>
        <taxon>Bivalvia</taxon>
        <taxon>Autobranchia</taxon>
        <taxon>Pteriomorphia</taxon>
        <taxon>Mytilida</taxon>
        <taxon>Mytiloidea</taxon>
        <taxon>Mytilidae</taxon>
        <taxon>Mytilinae</taxon>
        <taxon>Mytilus</taxon>
    </lineage>
</organism>
<dbReference type="OrthoDB" id="6065233at2759"/>
<sequence>MKDQVLQMKEFASDLQVFLGTRQIDKLVMSEIESIKTATDSIYNYKFNLALNSDVQKLSNGVVKNFGLIQVAEHATNLDIKDLKIEQAQLQQKVQPARNVSDIEHKLITKVDTKEEGGKCITGCAKMPNGHLLFANYFITELLEYSKRGNYIDSIQVSDNPFDITILDSDRIAITYGSYGFFEIFNYRNSQIEKKIKTAGHC</sequence>